<keyword evidence="2" id="KW-1185">Reference proteome</keyword>
<reference evidence="2" key="1">
    <citation type="submission" date="2017-06" db="EMBL/GenBank/DDBJ databases">
        <title>Genome analysis of Fimbriiglobus ruber SP5, the first member of the order Planctomycetales with confirmed chitinolytic capability.</title>
        <authorList>
            <person name="Ravin N.V."/>
            <person name="Rakitin A.L."/>
            <person name="Ivanova A.A."/>
            <person name="Beletsky A.V."/>
            <person name="Kulichevskaya I.S."/>
            <person name="Mardanov A.V."/>
            <person name="Dedysh S.N."/>
        </authorList>
    </citation>
    <scope>NUCLEOTIDE SEQUENCE [LARGE SCALE GENOMIC DNA]</scope>
    <source>
        <strain evidence="2">SP5</strain>
    </source>
</reference>
<dbReference type="Proteomes" id="UP000214646">
    <property type="component" value="Unassembled WGS sequence"/>
</dbReference>
<sequence>MTETAPPDALAEGVRGILGRSAVTVADAGGEARLVIWFRAVVPAKATADQIKNGLTYREIPDGTLVAAVKFAKPFVDYRKQEIAAGVYTLRIAFQPETGDHMGTAPHPEFALLTPADKDTDPDPIEAKKLYKLSAGTTGGDHPGVMLLFPQVAGKTAAPTIGEKPDGVKVLVAKWAIDAEGEKATLGCAITVAGHSKSR</sequence>
<dbReference type="AlphaFoldDB" id="A0A225D632"/>
<organism evidence="1 2">
    <name type="scientific">Fimbriiglobus ruber</name>
    <dbReference type="NCBI Taxonomy" id="1908690"/>
    <lineage>
        <taxon>Bacteria</taxon>
        <taxon>Pseudomonadati</taxon>
        <taxon>Planctomycetota</taxon>
        <taxon>Planctomycetia</taxon>
        <taxon>Gemmatales</taxon>
        <taxon>Gemmataceae</taxon>
        <taxon>Fimbriiglobus</taxon>
    </lineage>
</organism>
<name>A0A225D632_9BACT</name>
<gene>
    <name evidence="1" type="ORF">FRUB_09936</name>
</gene>
<evidence type="ECO:0000313" key="1">
    <source>
        <dbReference type="EMBL" id="OWK35094.1"/>
    </source>
</evidence>
<proteinExistence type="predicted"/>
<protein>
    <submittedName>
        <fullName evidence="1">Uncharacterized protein</fullName>
    </submittedName>
</protein>
<comment type="caution">
    <text evidence="1">The sequence shown here is derived from an EMBL/GenBank/DDBJ whole genome shotgun (WGS) entry which is preliminary data.</text>
</comment>
<evidence type="ECO:0000313" key="2">
    <source>
        <dbReference type="Proteomes" id="UP000214646"/>
    </source>
</evidence>
<accession>A0A225D632</accession>
<dbReference type="EMBL" id="NIDE01000019">
    <property type="protein sequence ID" value="OWK35094.1"/>
    <property type="molecule type" value="Genomic_DNA"/>
</dbReference>